<dbReference type="KEGG" id="tje:TJEJU_2235"/>
<name>A0A238UBR9_9FLAO</name>
<evidence type="ECO:0000313" key="2">
    <source>
        <dbReference type="Proteomes" id="UP000215214"/>
    </source>
</evidence>
<keyword evidence="2" id="KW-1185">Reference proteome</keyword>
<organism evidence="1 2">
    <name type="scientific">Tenacibaculum jejuense</name>
    <dbReference type="NCBI Taxonomy" id="584609"/>
    <lineage>
        <taxon>Bacteria</taxon>
        <taxon>Pseudomonadati</taxon>
        <taxon>Bacteroidota</taxon>
        <taxon>Flavobacteriia</taxon>
        <taxon>Flavobacteriales</taxon>
        <taxon>Flavobacteriaceae</taxon>
        <taxon>Tenacibaculum</taxon>
    </lineage>
</organism>
<protein>
    <recommendedName>
        <fullName evidence="3">DUF1853 family protein</fullName>
    </recommendedName>
</protein>
<dbReference type="AlphaFoldDB" id="A0A238UBR9"/>
<evidence type="ECO:0008006" key="3">
    <source>
        <dbReference type="Google" id="ProtNLM"/>
    </source>
</evidence>
<evidence type="ECO:0000313" key="1">
    <source>
        <dbReference type="EMBL" id="SNR15924.1"/>
    </source>
</evidence>
<dbReference type="OrthoDB" id="1466769at2"/>
<gene>
    <name evidence="1" type="ORF">TJEJU_2235</name>
</gene>
<sequence>MHFKNKEIQLQYQGYLQTKPLWINTLDKLIQLTDYQYDYESLFKLKIDSNPRLGKLVEQFVFNELNENENIGIITENLQIQNDKITVGEIDCILLQNDIPHHLEIIYKFYLYDSSVGNSEIEHWIGPNRNDSFYQKYEKLIHKQLPLLYNEKTIETLKKYNLNVKDIHQKVLFKAQLFPHLNDLKKDFPVINNECIEGFYIYEKELNLFEDCKFFIPTKHNWLVKPHYNVDWLSYKDFREKLVLFLNKKSSPLFWLKKNNGELYKVFIVWW</sequence>
<proteinExistence type="predicted"/>
<dbReference type="EMBL" id="LT899436">
    <property type="protein sequence ID" value="SNR15924.1"/>
    <property type="molecule type" value="Genomic_DNA"/>
</dbReference>
<dbReference type="InterPro" id="IPR015003">
    <property type="entry name" value="DUF1853"/>
</dbReference>
<dbReference type="Proteomes" id="UP000215214">
    <property type="component" value="Chromosome TJEJU"/>
</dbReference>
<dbReference type="RefSeq" id="WP_095072081.1">
    <property type="nucleotide sequence ID" value="NZ_LT899436.1"/>
</dbReference>
<dbReference type="Pfam" id="PF08907">
    <property type="entry name" value="DUF1853"/>
    <property type="match status" value="1"/>
</dbReference>
<accession>A0A238UBR9</accession>
<reference evidence="1 2" key="1">
    <citation type="submission" date="2017-07" db="EMBL/GenBank/DDBJ databases">
        <authorList>
            <person name="Sun Z.S."/>
            <person name="Albrecht U."/>
            <person name="Echele G."/>
            <person name="Lee C.C."/>
        </authorList>
    </citation>
    <scope>NUCLEOTIDE SEQUENCE [LARGE SCALE GENOMIC DNA]</scope>
    <source>
        <strain evidence="2">type strain: KCTC 22618</strain>
    </source>
</reference>